<dbReference type="EMBL" id="BMAV01007274">
    <property type="protein sequence ID" value="GFY50026.1"/>
    <property type="molecule type" value="Genomic_DNA"/>
</dbReference>
<accession>A0A8X7BYM4</accession>
<organism evidence="2 3">
    <name type="scientific">Trichonephila inaurata madagascariensis</name>
    <dbReference type="NCBI Taxonomy" id="2747483"/>
    <lineage>
        <taxon>Eukaryota</taxon>
        <taxon>Metazoa</taxon>
        <taxon>Ecdysozoa</taxon>
        <taxon>Arthropoda</taxon>
        <taxon>Chelicerata</taxon>
        <taxon>Arachnida</taxon>
        <taxon>Araneae</taxon>
        <taxon>Araneomorphae</taxon>
        <taxon>Entelegynae</taxon>
        <taxon>Araneoidea</taxon>
        <taxon>Nephilidae</taxon>
        <taxon>Trichonephila</taxon>
        <taxon>Trichonephila inaurata</taxon>
    </lineage>
</organism>
<sequence>MSYSKFFSFSIAGGTPVCFNHVIHLLQKIINCIQEIVSTIGALTTDPNTHGTTHGGQPRTSHHSECSEHSHSEKLHSLTTSLLSSPVILSVQYNKLLHWKEDFKSGRICILLDVMRVKCT</sequence>
<comment type="caution">
    <text evidence="2">The sequence shown here is derived from an EMBL/GenBank/DDBJ whole genome shotgun (WGS) entry which is preliminary data.</text>
</comment>
<evidence type="ECO:0000313" key="3">
    <source>
        <dbReference type="Proteomes" id="UP000886998"/>
    </source>
</evidence>
<protein>
    <submittedName>
        <fullName evidence="2">Uncharacterized protein</fullName>
    </submittedName>
</protein>
<dbReference type="AlphaFoldDB" id="A0A8X7BYM4"/>
<name>A0A8X7BYM4_9ARAC</name>
<evidence type="ECO:0000256" key="1">
    <source>
        <dbReference type="SAM" id="MobiDB-lite"/>
    </source>
</evidence>
<feature type="region of interest" description="Disordered" evidence="1">
    <location>
        <begin position="47"/>
        <end position="68"/>
    </location>
</feature>
<reference evidence="2" key="1">
    <citation type="submission" date="2020-08" db="EMBL/GenBank/DDBJ databases">
        <title>Multicomponent nature underlies the extraordinary mechanical properties of spider dragline silk.</title>
        <authorList>
            <person name="Kono N."/>
            <person name="Nakamura H."/>
            <person name="Mori M."/>
            <person name="Yoshida Y."/>
            <person name="Ohtoshi R."/>
            <person name="Malay A.D."/>
            <person name="Moran D.A.P."/>
            <person name="Tomita M."/>
            <person name="Numata K."/>
            <person name="Arakawa K."/>
        </authorList>
    </citation>
    <scope>NUCLEOTIDE SEQUENCE</scope>
</reference>
<keyword evidence="3" id="KW-1185">Reference proteome</keyword>
<proteinExistence type="predicted"/>
<gene>
    <name evidence="2" type="ORF">TNIN_351961</name>
</gene>
<evidence type="ECO:0000313" key="2">
    <source>
        <dbReference type="EMBL" id="GFY50026.1"/>
    </source>
</evidence>
<dbReference type="Proteomes" id="UP000886998">
    <property type="component" value="Unassembled WGS sequence"/>
</dbReference>